<evidence type="ECO:0000256" key="1">
    <source>
        <dbReference type="SAM" id="MobiDB-lite"/>
    </source>
</evidence>
<dbReference type="AlphaFoldDB" id="A0A3L6KYW3"/>
<dbReference type="InterPro" id="IPR001130">
    <property type="entry name" value="TatD-like"/>
</dbReference>
<evidence type="ECO:0000313" key="3">
    <source>
        <dbReference type="Proteomes" id="UP000266743"/>
    </source>
</evidence>
<comment type="caution">
    <text evidence="2">The sequence shown here is derived from an EMBL/GenBank/DDBJ whole genome shotgun (WGS) entry which is preliminary data.</text>
</comment>
<dbReference type="EMBL" id="QSBY01000011">
    <property type="protein sequence ID" value="RHW68097.1"/>
    <property type="molecule type" value="Genomic_DNA"/>
</dbReference>
<dbReference type="InterPro" id="IPR032466">
    <property type="entry name" value="Metal_Hydrolase"/>
</dbReference>
<feature type="region of interest" description="Disordered" evidence="1">
    <location>
        <begin position="316"/>
        <end position="342"/>
    </location>
</feature>
<dbReference type="Gene3D" id="3.20.20.140">
    <property type="entry name" value="Metal-dependent hydrolases"/>
    <property type="match status" value="1"/>
</dbReference>
<dbReference type="Proteomes" id="UP000266743">
    <property type="component" value="Chromosome 11"/>
</dbReference>
<dbReference type="GO" id="GO:0016788">
    <property type="term" value="F:hydrolase activity, acting on ester bonds"/>
    <property type="evidence" value="ECO:0007669"/>
    <property type="project" value="InterPro"/>
</dbReference>
<proteinExistence type="predicted"/>
<dbReference type="PANTHER" id="PTHR47176">
    <property type="entry name" value="OSJNBA0020J04.13 PROTEIN"/>
    <property type="match status" value="1"/>
</dbReference>
<dbReference type="PANTHER" id="PTHR47176:SF1">
    <property type="entry name" value="OS04G0577500 PROTEIN"/>
    <property type="match status" value="1"/>
</dbReference>
<feature type="compositionally biased region" description="Low complexity" evidence="1">
    <location>
        <begin position="324"/>
        <end position="335"/>
    </location>
</feature>
<sequence length="399" mass="43532">MMHLPTSTTPTGDGTTSWFTLTDSHCHLKLDTNTRRSSSPASSGHVPFVCDIKRAVICGTHPDIDWGLIEDVATSPPTLEVQSASESEESWSGAIIPGFGIHPWFVPYAEEGKEGTARVTNGKEEREEGSTSAYRCCCHANATSTNVVRRSPRELLDLLERALERFPQAIVGEIGLDKLRGPPEPVQLELFLGQMKLAARYGRPVSVHCVRSFGTMLSALQQLSFEDTPPSIVLHGFTGSLDFVRSAIKIQKRGPFVIGTGSRSKPKARPLRIFFGVGAATSFRVKGFVDKVLPFLLKEGRALLETDAHHIFARSNDTTPTFVPSPGRSPRVPSASGGGVERHEQRRCVQRLEVLGCEQLGQLLWLASDGDIRVARDIVEGCERTCKDVFSFAGVLPGV</sequence>
<dbReference type="SUPFAM" id="SSF51556">
    <property type="entry name" value="Metallo-dependent hydrolases"/>
    <property type="match status" value="1"/>
</dbReference>
<evidence type="ECO:0000313" key="2">
    <source>
        <dbReference type="EMBL" id="RHW68097.1"/>
    </source>
</evidence>
<accession>A0A3L6KYW3</accession>
<gene>
    <name evidence="2" type="ORF">DPX39_110074700</name>
</gene>
<name>A0A3L6KYW3_9TRYP</name>
<protein>
    <submittedName>
        <fullName evidence="2">TatD related DNase</fullName>
    </submittedName>
</protein>
<organism evidence="2 3">
    <name type="scientific">Trypanosoma brucei equiperdum</name>
    <dbReference type="NCBI Taxonomy" id="630700"/>
    <lineage>
        <taxon>Eukaryota</taxon>
        <taxon>Discoba</taxon>
        <taxon>Euglenozoa</taxon>
        <taxon>Kinetoplastea</taxon>
        <taxon>Metakinetoplastina</taxon>
        <taxon>Trypanosomatida</taxon>
        <taxon>Trypanosomatidae</taxon>
        <taxon>Trypanosoma</taxon>
    </lineage>
</organism>
<reference evidence="2 3" key="1">
    <citation type="submission" date="2018-09" db="EMBL/GenBank/DDBJ databases">
        <title>whole genome sequence of T. equiperdum IVM-t1 strain.</title>
        <authorList>
            <person name="Suganuma K."/>
        </authorList>
    </citation>
    <scope>NUCLEOTIDE SEQUENCE [LARGE SCALE GENOMIC DNA]</scope>
    <source>
        <strain evidence="2 3">IVM-t1</strain>
    </source>
</reference>
<dbReference type="Pfam" id="PF01026">
    <property type="entry name" value="TatD_DNase"/>
    <property type="match status" value="1"/>
</dbReference>